<dbReference type="InterPro" id="IPR036770">
    <property type="entry name" value="Ankyrin_rpt-contain_sf"/>
</dbReference>
<reference evidence="1 2" key="1">
    <citation type="submission" date="2022-06" db="EMBL/GenBank/DDBJ databases">
        <authorList>
            <person name="So Y."/>
        </authorList>
    </citation>
    <scope>NUCLEOTIDE SEQUENCE [LARGE SCALE GENOMIC DNA]</scope>
    <source>
        <strain evidence="1 2">STR3</strain>
    </source>
</reference>
<evidence type="ECO:0000313" key="1">
    <source>
        <dbReference type="EMBL" id="MCP3420483.1"/>
    </source>
</evidence>
<dbReference type="RefSeq" id="WP_254179716.1">
    <property type="nucleotide sequence ID" value="NZ_JANARS010000001.1"/>
</dbReference>
<accession>A0ABT1KRW1</accession>
<keyword evidence="2" id="KW-1185">Reference proteome</keyword>
<organism evidence="1 2">
    <name type="scientific">Nocardioides pinisoli</name>
    <dbReference type="NCBI Taxonomy" id="2950279"/>
    <lineage>
        <taxon>Bacteria</taxon>
        <taxon>Bacillati</taxon>
        <taxon>Actinomycetota</taxon>
        <taxon>Actinomycetes</taxon>
        <taxon>Propionibacteriales</taxon>
        <taxon>Nocardioidaceae</taxon>
        <taxon>Nocardioides</taxon>
    </lineage>
</organism>
<dbReference type="EMBL" id="JANARS010000001">
    <property type="protein sequence ID" value="MCP3420483.1"/>
    <property type="molecule type" value="Genomic_DNA"/>
</dbReference>
<comment type="caution">
    <text evidence="1">The sequence shown here is derived from an EMBL/GenBank/DDBJ whole genome shotgun (WGS) entry which is preliminary data.</text>
</comment>
<dbReference type="SUPFAM" id="SSF48403">
    <property type="entry name" value="Ankyrin repeat"/>
    <property type="match status" value="1"/>
</dbReference>
<evidence type="ECO:0008006" key="3">
    <source>
        <dbReference type="Google" id="ProtNLM"/>
    </source>
</evidence>
<evidence type="ECO:0000313" key="2">
    <source>
        <dbReference type="Proteomes" id="UP001204524"/>
    </source>
</evidence>
<dbReference type="Proteomes" id="UP001204524">
    <property type="component" value="Unassembled WGS sequence"/>
</dbReference>
<sequence>MGLFNRSKPRDTSALHAALTHGTLAELEKVYEPAWVNYEYESGTPLTLALTNSDTTQRVAMANRLLDDGADVRKGRPLHVLLGRNQHDFTAEAPLLERMLDAGADVNEVIAKFGTPLETIAAKFKFSDAELTPFYDVLLARPDLDLLKESMHGRTVLANLRKWAGGRGELVIRAEQTLTDRGIPVPPPEQ</sequence>
<proteinExistence type="predicted"/>
<protein>
    <recommendedName>
        <fullName evidence="3">Ankyrin repeat domain-containing protein</fullName>
    </recommendedName>
</protein>
<gene>
    <name evidence="1" type="ORF">NCI01_01615</name>
</gene>
<name>A0ABT1KRW1_9ACTN</name>
<dbReference type="Gene3D" id="1.25.40.20">
    <property type="entry name" value="Ankyrin repeat-containing domain"/>
    <property type="match status" value="1"/>
</dbReference>